<comment type="similarity">
    <text evidence="1">Belongs to the PhzF family.</text>
</comment>
<dbReference type="AlphaFoldDB" id="G4TAN5"/>
<gene>
    <name evidence="3" type="ORF">PIIN_02259</name>
</gene>
<dbReference type="GO" id="GO:0005737">
    <property type="term" value="C:cytoplasm"/>
    <property type="evidence" value="ECO:0007669"/>
    <property type="project" value="TreeGrafter"/>
</dbReference>
<dbReference type="PIRSF" id="PIRSF016184">
    <property type="entry name" value="PhzC_PhzF"/>
    <property type="match status" value="1"/>
</dbReference>
<dbReference type="HOGENOM" id="CLU_048756_2_2_1"/>
<reference evidence="3 4" key="1">
    <citation type="journal article" date="2011" name="PLoS Pathog.">
        <title>Endophytic Life Strategies Decoded by Genome and Transcriptome Analyses of the Mutualistic Root Symbiont Piriformospora indica.</title>
        <authorList>
            <person name="Zuccaro A."/>
            <person name="Lahrmann U."/>
            <person name="Guldener U."/>
            <person name="Langen G."/>
            <person name="Pfiffi S."/>
            <person name="Biedenkopf D."/>
            <person name="Wong P."/>
            <person name="Samans B."/>
            <person name="Grimm C."/>
            <person name="Basiewicz M."/>
            <person name="Murat C."/>
            <person name="Martin F."/>
            <person name="Kogel K.H."/>
        </authorList>
    </citation>
    <scope>NUCLEOTIDE SEQUENCE [LARGE SCALE GENOMIC DNA]</scope>
    <source>
        <strain evidence="3 4">DSM 11827</strain>
    </source>
</reference>
<dbReference type="Proteomes" id="UP000007148">
    <property type="component" value="Unassembled WGS sequence"/>
</dbReference>
<dbReference type="Gene3D" id="3.10.310.10">
    <property type="entry name" value="Diaminopimelate Epimerase, Chain A, domain 1"/>
    <property type="match status" value="2"/>
</dbReference>
<dbReference type="EMBL" id="CAFZ01000031">
    <property type="protein sequence ID" value="CCA68395.1"/>
    <property type="molecule type" value="Genomic_DNA"/>
</dbReference>
<dbReference type="OrthoDB" id="3234300at2759"/>
<sequence length="296" mass="32814">MDIEFFHVDAFTTKPFGGNAAAVVILQSESQFDKDELLHTIAKEFNLPATTFLFSSSSNAYKIKWFTPLRRIPLCGHGTLAASHILFNKHPALDLIQYDSGPAGNLTAARAKEDSIQLEFPACNLVQMQDVGQQLTKELENDLERLLASAFSQPAQFTFIGRGDSGSYVDMMVAELPENYPLKAVTIDHSKLVSLFPTIRGITFTTRSSADNTCHIHSRCFYTLLELGEDQVTGSAHCMIAPYWFRKLGLANDAELVAAQVSQRGGIMALEWKQDEMRCLIRSSAVTIAKGTMRIE</sequence>
<dbReference type="PANTHER" id="PTHR13774:SF17">
    <property type="entry name" value="PHENAZINE BIOSYNTHESIS-LIKE DOMAIN-CONTAINING PROTEIN"/>
    <property type="match status" value="1"/>
</dbReference>
<evidence type="ECO:0000256" key="1">
    <source>
        <dbReference type="ARBA" id="ARBA00008270"/>
    </source>
</evidence>
<evidence type="ECO:0000313" key="4">
    <source>
        <dbReference type="Proteomes" id="UP000007148"/>
    </source>
</evidence>
<dbReference type="Pfam" id="PF02567">
    <property type="entry name" value="PhzC-PhzF"/>
    <property type="match status" value="1"/>
</dbReference>
<accession>G4TAN5</accession>
<dbReference type="InParanoid" id="G4TAN5"/>
<evidence type="ECO:0000256" key="2">
    <source>
        <dbReference type="ARBA" id="ARBA00023235"/>
    </source>
</evidence>
<organism evidence="3 4">
    <name type="scientific">Serendipita indica (strain DSM 11827)</name>
    <name type="common">Root endophyte fungus</name>
    <name type="synonym">Piriformospora indica</name>
    <dbReference type="NCBI Taxonomy" id="1109443"/>
    <lineage>
        <taxon>Eukaryota</taxon>
        <taxon>Fungi</taxon>
        <taxon>Dikarya</taxon>
        <taxon>Basidiomycota</taxon>
        <taxon>Agaricomycotina</taxon>
        <taxon>Agaricomycetes</taxon>
        <taxon>Sebacinales</taxon>
        <taxon>Serendipitaceae</taxon>
        <taxon>Serendipita</taxon>
    </lineage>
</organism>
<dbReference type="STRING" id="1109443.G4TAN5"/>
<proteinExistence type="inferred from homology"/>
<comment type="caution">
    <text evidence="3">The sequence shown here is derived from an EMBL/GenBank/DDBJ whole genome shotgun (WGS) entry which is preliminary data.</text>
</comment>
<protein>
    <submittedName>
        <fullName evidence="3">Uncharacterized protein</fullName>
    </submittedName>
</protein>
<keyword evidence="2" id="KW-0413">Isomerase</keyword>
<dbReference type="InterPro" id="IPR003719">
    <property type="entry name" value="Phenazine_PhzF-like"/>
</dbReference>
<name>G4TAN5_SERID</name>
<keyword evidence="4" id="KW-1185">Reference proteome</keyword>
<dbReference type="PANTHER" id="PTHR13774">
    <property type="entry name" value="PHENAZINE BIOSYNTHESIS PROTEIN"/>
    <property type="match status" value="1"/>
</dbReference>
<dbReference type="SUPFAM" id="SSF54506">
    <property type="entry name" value="Diaminopimelate epimerase-like"/>
    <property type="match status" value="1"/>
</dbReference>
<dbReference type="FunCoup" id="G4TAN5">
    <property type="interactions" value="329"/>
</dbReference>
<dbReference type="NCBIfam" id="TIGR00654">
    <property type="entry name" value="PhzF_family"/>
    <property type="match status" value="1"/>
</dbReference>
<dbReference type="OMA" id="DFPAQYP"/>
<dbReference type="GO" id="GO:0016853">
    <property type="term" value="F:isomerase activity"/>
    <property type="evidence" value="ECO:0007669"/>
    <property type="project" value="UniProtKB-KW"/>
</dbReference>
<dbReference type="eggNOG" id="KOG3033">
    <property type="taxonomic scope" value="Eukaryota"/>
</dbReference>
<evidence type="ECO:0000313" key="3">
    <source>
        <dbReference type="EMBL" id="CCA68395.1"/>
    </source>
</evidence>